<protein>
    <submittedName>
        <fullName evidence="2">AAA family ATPase</fullName>
    </submittedName>
</protein>
<gene>
    <name evidence="2" type="ORF">J1M35_02590</name>
</gene>
<reference evidence="2" key="1">
    <citation type="submission" date="2021-03" db="EMBL/GenBank/DDBJ databases">
        <title>Ottowia sp. 27C isolated from the cloaca of a Giant Asian pond turtle (Heosemys grandis).</title>
        <authorList>
            <person name="Spergser J."/>
            <person name="Busse H.-J."/>
        </authorList>
    </citation>
    <scope>NUCLEOTIDE SEQUENCE</scope>
    <source>
        <strain evidence="2">27C</strain>
    </source>
</reference>
<keyword evidence="3" id="KW-1185">Reference proteome</keyword>
<accession>A0A975H3E6</accession>
<dbReference type="InterPro" id="IPR051396">
    <property type="entry name" value="Bact_Antivir_Def_Nuclease"/>
</dbReference>
<dbReference type="GO" id="GO:0016887">
    <property type="term" value="F:ATP hydrolysis activity"/>
    <property type="evidence" value="ECO:0007669"/>
    <property type="project" value="InterPro"/>
</dbReference>
<dbReference type="InterPro" id="IPR003593">
    <property type="entry name" value="AAA+_ATPase"/>
</dbReference>
<feature type="domain" description="AAA+ ATPase" evidence="1">
    <location>
        <begin position="23"/>
        <end position="459"/>
    </location>
</feature>
<dbReference type="PANTHER" id="PTHR43581">
    <property type="entry name" value="ATP/GTP PHOSPHATASE"/>
    <property type="match status" value="1"/>
</dbReference>
<dbReference type="InterPro" id="IPR027417">
    <property type="entry name" value="P-loop_NTPase"/>
</dbReference>
<dbReference type="RefSeq" id="WP_208009601.1">
    <property type="nucleotide sequence ID" value="NZ_CP071796.1"/>
</dbReference>
<dbReference type="AlphaFoldDB" id="A0A975H3E6"/>
<dbReference type="InterPro" id="IPR003959">
    <property type="entry name" value="ATPase_AAA_core"/>
</dbReference>
<dbReference type="SMART" id="SM00382">
    <property type="entry name" value="AAA"/>
    <property type="match status" value="1"/>
</dbReference>
<sequence>MTQLTSFRLNGLYGYKNLGITSEEKAAIVLAENGVGKTTLLNTLYALLSGRTSRLISTDFKEAILTFGSEEIVFNKELAFKSSHSFDLSQLISKRPARELVEYGARPDQVMELLKSYIEGGQSGVSRLPAFRRIYTSSPFDEDDIFQRLERLRSVMYDSGYMSDFRKKVIEAMEGVQVLYLPTYRRIEANFEDVSLARNAPRRKVVAELSETEPERDELIFFGLTDVEQKLAAMTQFIQRSMVEAYSRLSGNLIDTLLDTRQYNLQLDENFDLAAVRLMLGRLGKSNTVTEDNLERAIRGASLADERYRPLAYFLRELLKSYEASRPQELAIEAFAEVVNAYLTAGEVPEKAVRFDKVRLKVEIWHEALEKSLPFGSLSSGEKQIVSVFARLLLDYERRFLILIDEPELSLSIEWQRRFLPDILQTQSCSQLIAITHSPFVFENGLDHLAQSINVSREG</sequence>
<evidence type="ECO:0000259" key="1">
    <source>
        <dbReference type="SMART" id="SM00382"/>
    </source>
</evidence>
<dbReference type="CDD" id="cd00267">
    <property type="entry name" value="ABC_ATPase"/>
    <property type="match status" value="1"/>
</dbReference>
<organism evidence="2 3">
    <name type="scientific">Ottowia testudinis</name>
    <dbReference type="NCBI Taxonomy" id="2816950"/>
    <lineage>
        <taxon>Bacteria</taxon>
        <taxon>Pseudomonadati</taxon>
        <taxon>Pseudomonadota</taxon>
        <taxon>Betaproteobacteria</taxon>
        <taxon>Burkholderiales</taxon>
        <taxon>Comamonadaceae</taxon>
        <taxon>Ottowia</taxon>
    </lineage>
</organism>
<name>A0A975H3E6_9BURK</name>
<evidence type="ECO:0000313" key="3">
    <source>
        <dbReference type="Proteomes" id="UP000663903"/>
    </source>
</evidence>
<evidence type="ECO:0000313" key="2">
    <source>
        <dbReference type="EMBL" id="QTD45828.1"/>
    </source>
</evidence>
<dbReference type="Proteomes" id="UP000663903">
    <property type="component" value="Chromosome"/>
</dbReference>
<dbReference type="PANTHER" id="PTHR43581:SF2">
    <property type="entry name" value="EXCINUCLEASE ATPASE SUBUNIT"/>
    <property type="match status" value="1"/>
</dbReference>
<proteinExistence type="predicted"/>
<dbReference type="SUPFAM" id="SSF52540">
    <property type="entry name" value="P-loop containing nucleoside triphosphate hydrolases"/>
    <property type="match status" value="1"/>
</dbReference>
<dbReference type="KEGG" id="otd:J1M35_02590"/>
<dbReference type="GO" id="GO:0005524">
    <property type="term" value="F:ATP binding"/>
    <property type="evidence" value="ECO:0007669"/>
    <property type="project" value="InterPro"/>
</dbReference>
<dbReference type="Gene3D" id="3.40.50.300">
    <property type="entry name" value="P-loop containing nucleotide triphosphate hydrolases"/>
    <property type="match status" value="1"/>
</dbReference>
<dbReference type="EMBL" id="CP071796">
    <property type="protein sequence ID" value="QTD45828.1"/>
    <property type="molecule type" value="Genomic_DNA"/>
</dbReference>
<dbReference type="Pfam" id="PF13304">
    <property type="entry name" value="AAA_21"/>
    <property type="match status" value="1"/>
</dbReference>